<evidence type="ECO:0000256" key="1">
    <source>
        <dbReference type="SAM" id="Phobius"/>
    </source>
</evidence>
<keyword evidence="1" id="KW-0472">Membrane</keyword>
<feature type="transmembrane region" description="Helical" evidence="1">
    <location>
        <begin position="97"/>
        <end position="114"/>
    </location>
</feature>
<feature type="transmembrane region" description="Helical" evidence="1">
    <location>
        <begin position="202"/>
        <end position="222"/>
    </location>
</feature>
<comment type="caution">
    <text evidence="4">The sequence shown here is derived from an EMBL/GenBank/DDBJ whole genome shotgun (WGS) entry which is preliminary data.</text>
</comment>
<reference evidence="4 5" key="1">
    <citation type="submission" date="2023-09" db="EMBL/GenBank/DDBJ databases">
        <authorList>
            <person name="Rey-Velasco X."/>
        </authorList>
    </citation>
    <scope>NUCLEOTIDE SEQUENCE [LARGE SCALE GENOMIC DNA]</scope>
    <source>
        <strain evidence="4 5">P385</strain>
    </source>
</reference>
<feature type="transmembrane region" description="Helical" evidence="1">
    <location>
        <begin position="174"/>
        <end position="195"/>
    </location>
</feature>
<evidence type="ECO:0000259" key="3">
    <source>
        <dbReference type="Pfam" id="PF19346"/>
    </source>
</evidence>
<evidence type="ECO:0000313" key="4">
    <source>
        <dbReference type="EMBL" id="MDT0619506.1"/>
    </source>
</evidence>
<dbReference type="Pfam" id="PF11141">
    <property type="entry name" value="DUF2914"/>
    <property type="match status" value="1"/>
</dbReference>
<feature type="transmembrane region" description="Helical" evidence="1">
    <location>
        <begin position="145"/>
        <end position="168"/>
    </location>
</feature>
<organism evidence="4 5">
    <name type="scientific">Spectribacter acetivorans</name>
    <dbReference type="NCBI Taxonomy" id="3075603"/>
    <lineage>
        <taxon>Bacteria</taxon>
        <taxon>Pseudomonadati</taxon>
        <taxon>Pseudomonadota</taxon>
        <taxon>Gammaproteobacteria</taxon>
        <taxon>Salinisphaerales</taxon>
        <taxon>Salinisphaeraceae</taxon>
        <taxon>Spectribacter</taxon>
    </lineage>
</organism>
<keyword evidence="5" id="KW-1185">Reference proteome</keyword>
<dbReference type="RefSeq" id="WP_311659981.1">
    <property type="nucleotide sequence ID" value="NZ_JAVRHY010000015.1"/>
</dbReference>
<protein>
    <submittedName>
        <fullName evidence="4">DUF5924 family protein</fullName>
    </submittedName>
</protein>
<keyword evidence="1" id="KW-1133">Transmembrane helix</keyword>
<dbReference type="Proteomes" id="UP001259982">
    <property type="component" value="Unassembled WGS sequence"/>
</dbReference>
<dbReference type="InterPro" id="IPR045968">
    <property type="entry name" value="DUF5924"/>
</dbReference>
<proteinExistence type="predicted"/>
<gene>
    <name evidence="4" type="ORF">RM531_13590</name>
</gene>
<accession>A0ABU3BAL6</accession>
<sequence>MQVHRHQSLLRAARIFWRHILRYRRLLPVASFAAGLASFFLVERQAQLAQWLTAFLLLGWIWLIGEGLFGRLLSRWLRPQWSEAATRLAAQSLHQETLFFTLPFFLATTTWASGQVLFTGTLMLAAAASIVDPIYLGLIACRRWLFLGFHAFTLFVALLTALPIMLQLTTGESLGLATLAMMIFALPGVAGVLDVRRTRRWLTMGILTLALGGFAWTTRGWIPPATLRVTDAAITFRVTEQQRIHGEHRPLVDADRLAEGLYAFTAIRAPRGLHQPIIHEWRHEGRVVDRIEIEIVGGREQGYRAWSHKTEFPPNPHGDWQVVVRTDDGQLIGVIRFRVV</sequence>
<evidence type="ECO:0000313" key="5">
    <source>
        <dbReference type="Proteomes" id="UP001259982"/>
    </source>
</evidence>
<name>A0ABU3BAL6_9GAMM</name>
<feature type="transmembrane region" description="Helical" evidence="1">
    <location>
        <begin position="120"/>
        <end position="138"/>
    </location>
</feature>
<dbReference type="InterPro" id="IPR022606">
    <property type="entry name" value="DUF2914"/>
</dbReference>
<evidence type="ECO:0000259" key="2">
    <source>
        <dbReference type="Pfam" id="PF11141"/>
    </source>
</evidence>
<feature type="domain" description="DUF5924" evidence="3">
    <location>
        <begin position="15"/>
        <end position="263"/>
    </location>
</feature>
<feature type="transmembrane region" description="Helical" evidence="1">
    <location>
        <begin position="21"/>
        <end position="42"/>
    </location>
</feature>
<dbReference type="EMBL" id="JAVRHY010000015">
    <property type="protein sequence ID" value="MDT0619506.1"/>
    <property type="molecule type" value="Genomic_DNA"/>
</dbReference>
<feature type="domain" description="DUF2914" evidence="2">
    <location>
        <begin position="275"/>
        <end position="339"/>
    </location>
</feature>
<keyword evidence="1" id="KW-0812">Transmembrane</keyword>
<feature type="transmembrane region" description="Helical" evidence="1">
    <location>
        <begin position="48"/>
        <end position="69"/>
    </location>
</feature>
<dbReference type="Pfam" id="PF19346">
    <property type="entry name" value="DUF5924"/>
    <property type="match status" value="1"/>
</dbReference>